<sequence length="306" mass="35018">MAAQNLECRPYLYITGGDPILHRDFWRLMDELKRRRIPFTIMSNPFHLTDEACERLRESGCVRYQLSLDGTRATHDWFRKPGSYDETLARIPMLKRHGIRAIAMTTVSSVNADEMGDVIDASVEAGADVFSFARYVPTEGETDNGLAPLQYRAVLDAAHKKFVQHEKAGCPTFFDRKDHLWRLYEWEEGLWSIPEDAKSDVMYEGCNCGNAHLSILPNGDVFACRRVGNSKVGNVFHDRLADLWLGPTEQFRRFDRFSKCSNCELLRWCRGCPTVAFGSTGNFYAADPQCWHDVSHHSPDTQKEQQ</sequence>
<comment type="cofactor">
    <cofactor evidence="1">
        <name>[4Fe-4S] cluster</name>
        <dbReference type="ChEBI" id="CHEBI:49883"/>
    </cofactor>
</comment>
<dbReference type="PANTHER" id="PTHR11228">
    <property type="entry name" value="RADICAL SAM DOMAIN PROTEIN"/>
    <property type="match status" value="1"/>
</dbReference>
<keyword evidence="6" id="KW-0411">Iron-sulfur</keyword>
<dbReference type="NCBIfam" id="TIGR04085">
    <property type="entry name" value="rSAM_more_4Fe4S"/>
    <property type="match status" value="1"/>
</dbReference>
<name>A0A9D2UUY6_9ACTN</name>
<dbReference type="Proteomes" id="UP000786989">
    <property type="component" value="Unassembled WGS sequence"/>
</dbReference>
<evidence type="ECO:0000256" key="6">
    <source>
        <dbReference type="ARBA" id="ARBA00023014"/>
    </source>
</evidence>
<keyword evidence="2" id="KW-0004">4Fe-4S</keyword>
<dbReference type="GO" id="GO:0003824">
    <property type="term" value="F:catalytic activity"/>
    <property type="evidence" value="ECO:0007669"/>
    <property type="project" value="InterPro"/>
</dbReference>
<dbReference type="InterPro" id="IPR007197">
    <property type="entry name" value="rSAM"/>
</dbReference>
<feature type="domain" description="Radical SAM core" evidence="7">
    <location>
        <begin position="1"/>
        <end position="166"/>
    </location>
</feature>
<dbReference type="InterPro" id="IPR023885">
    <property type="entry name" value="4Fe4S-binding_SPASM_dom"/>
</dbReference>
<evidence type="ECO:0000259" key="7">
    <source>
        <dbReference type="PROSITE" id="PS51918"/>
    </source>
</evidence>
<dbReference type="InterPro" id="IPR050377">
    <property type="entry name" value="Radical_SAM_PqqE_MftC-like"/>
</dbReference>
<keyword evidence="5" id="KW-0408">Iron</keyword>
<evidence type="ECO:0000256" key="2">
    <source>
        <dbReference type="ARBA" id="ARBA00022485"/>
    </source>
</evidence>
<evidence type="ECO:0000313" key="8">
    <source>
        <dbReference type="EMBL" id="HJF64584.1"/>
    </source>
</evidence>
<reference evidence="8" key="1">
    <citation type="journal article" date="2021" name="PeerJ">
        <title>Extensive microbial diversity within the chicken gut microbiome revealed by metagenomics and culture.</title>
        <authorList>
            <person name="Gilroy R."/>
            <person name="Ravi A."/>
            <person name="Getino M."/>
            <person name="Pursley I."/>
            <person name="Horton D.L."/>
            <person name="Alikhan N.F."/>
            <person name="Baker D."/>
            <person name="Gharbi K."/>
            <person name="Hall N."/>
            <person name="Watson M."/>
            <person name="Adriaenssens E.M."/>
            <person name="Foster-Nyarko E."/>
            <person name="Jarju S."/>
            <person name="Secka A."/>
            <person name="Antonio M."/>
            <person name="Oren A."/>
            <person name="Chaudhuri R.R."/>
            <person name="La Ragione R."/>
            <person name="Hildebrand F."/>
            <person name="Pallen M.J."/>
        </authorList>
    </citation>
    <scope>NUCLEOTIDE SEQUENCE</scope>
    <source>
        <strain evidence="8">ChiGjej6B6-11269</strain>
    </source>
</reference>
<keyword evidence="3" id="KW-0949">S-adenosyl-L-methionine</keyword>
<evidence type="ECO:0000256" key="1">
    <source>
        <dbReference type="ARBA" id="ARBA00001966"/>
    </source>
</evidence>
<dbReference type="SUPFAM" id="SSF102114">
    <property type="entry name" value="Radical SAM enzymes"/>
    <property type="match status" value="1"/>
</dbReference>
<evidence type="ECO:0000256" key="4">
    <source>
        <dbReference type="ARBA" id="ARBA00022723"/>
    </source>
</evidence>
<dbReference type="AlphaFoldDB" id="A0A9D2UUY6"/>
<dbReference type="Gene3D" id="3.20.20.70">
    <property type="entry name" value="Aldolase class I"/>
    <property type="match status" value="1"/>
</dbReference>
<dbReference type="GO" id="GO:0046872">
    <property type="term" value="F:metal ion binding"/>
    <property type="evidence" value="ECO:0007669"/>
    <property type="project" value="UniProtKB-KW"/>
</dbReference>
<proteinExistence type="predicted"/>
<protein>
    <submittedName>
        <fullName evidence="8">Radical SAM/SPASM domain protein, ACGX system</fullName>
    </submittedName>
</protein>
<dbReference type="Pfam" id="PF13186">
    <property type="entry name" value="SPASM"/>
    <property type="match status" value="1"/>
</dbReference>
<evidence type="ECO:0000256" key="5">
    <source>
        <dbReference type="ARBA" id="ARBA00023004"/>
    </source>
</evidence>
<dbReference type="InterPro" id="IPR027583">
    <property type="entry name" value="rSAM_ACGX"/>
</dbReference>
<dbReference type="Pfam" id="PF04055">
    <property type="entry name" value="Radical_SAM"/>
    <property type="match status" value="1"/>
</dbReference>
<dbReference type="CDD" id="cd01335">
    <property type="entry name" value="Radical_SAM"/>
    <property type="match status" value="1"/>
</dbReference>
<dbReference type="NCBIfam" id="TIGR04340">
    <property type="entry name" value="rSAM_ACGX"/>
    <property type="match status" value="1"/>
</dbReference>
<dbReference type="InterPro" id="IPR013785">
    <property type="entry name" value="Aldolase_TIM"/>
</dbReference>
<dbReference type="PROSITE" id="PS51918">
    <property type="entry name" value="RADICAL_SAM"/>
    <property type="match status" value="1"/>
</dbReference>
<reference evidence="8" key="2">
    <citation type="submission" date="2021-09" db="EMBL/GenBank/DDBJ databases">
        <authorList>
            <person name="Gilroy R."/>
        </authorList>
    </citation>
    <scope>NUCLEOTIDE SEQUENCE</scope>
    <source>
        <strain evidence="8">ChiGjej6B6-11269</strain>
    </source>
</reference>
<dbReference type="EMBL" id="DYWI01000007">
    <property type="protein sequence ID" value="HJF64584.1"/>
    <property type="molecule type" value="Genomic_DNA"/>
</dbReference>
<organism evidence="8 9">
    <name type="scientific">Slackia equolifaciens</name>
    <dbReference type="NCBI Taxonomy" id="498718"/>
    <lineage>
        <taxon>Bacteria</taxon>
        <taxon>Bacillati</taxon>
        <taxon>Actinomycetota</taxon>
        <taxon>Coriobacteriia</taxon>
        <taxon>Eggerthellales</taxon>
        <taxon>Eggerthellaceae</taxon>
        <taxon>Slackia</taxon>
    </lineage>
</organism>
<evidence type="ECO:0000313" key="9">
    <source>
        <dbReference type="Proteomes" id="UP000786989"/>
    </source>
</evidence>
<gene>
    <name evidence="8" type="primary">acgM</name>
    <name evidence="8" type="ORF">K8U77_00490</name>
</gene>
<accession>A0A9D2UUY6</accession>
<dbReference type="InterPro" id="IPR058240">
    <property type="entry name" value="rSAM_sf"/>
</dbReference>
<evidence type="ECO:0000256" key="3">
    <source>
        <dbReference type="ARBA" id="ARBA00022691"/>
    </source>
</evidence>
<dbReference type="GO" id="GO:0051539">
    <property type="term" value="F:4 iron, 4 sulfur cluster binding"/>
    <property type="evidence" value="ECO:0007669"/>
    <property type="project" value="UniProtKB-KW"/>
</dbReference>
<dbReference type="PIRSF" id="PIRSF037420">
    <property type="entry name" value="PQQ_syn_pqqE"/>
    <property type="match status" value="1"/>
</dbReference>
<dbReference type="PANTHER" id="PTHR11228:SF7">
    <property type="entry name" value="PQQA PEPTIDE CYCLASE"/>
    <property type="match status" value="1"/>
</dbReference>
<comment type="caution">
    <text evidence="8">The sequence shown here is derived from an EMBL/GenBank/DDBJ whole genome shotgun (WGS) entry which is preliminary data.</text>
</comment>
<dbReference type="InterPro" id="IPR017200">
    <property type="entry name" value="PqqE-like"/>
</dbReference>
<keyword evidence="4" id="KW-0479">Metal-binding</keyword>